<dbReference type="Proteomes" id="UP001060085">
    <property type="component" value="Linkage Group LG08"/>
</dbReference>
<sequence length="337" mass="36859">MEEMIGKALLSGEREAQVFAARELCNLTTKQRHKLAEKGVIPPLVLMLHGHDYEAIEAALFALLCLAFRSERNKIRIAKSGAIPILPRILLCQKESLVELAVAALLTLSSCRANKLAIAASGAIGLLIDILNAQLAAENGYGNLSIQANLDILTTLQNLSTCPQIIPTIVLSGAVKSLFQLLTQDSEKSSELVEKAMGMLEKMISSSEIAMEEVAETPGVIQVLVEAIEEGTPLCREHAVGTLLDICQSCRDRYRGIILREGAMPGLLQLSVDGTCKAREKAKDLLLILRDCSNYANREKKQSKNQIMEQVMRQIDRVEKTGKGLSLVEEMIAKLRT</sequence>
<reference evidence="2" key="1">
    <citation type="journal article" date="2023" name="Nat. Plants">
        <title>Single-cell RNA sequencing provides a high-resolution roadmap for understanding the multicellular compartmentation of specialized metabolism.</title>
        <authorList>
            <person name="Sun S."/>
            <person name="Shen X."/>
            <person name="Li Y."/>
            <person name="Li Y."/>
            <person name="Wang S."/>
            <person name="Li R."/>
            <person name="Zhang H."/>
            <person name="Shen G."/>
            <person name="Guo B."/>
            <person name="Wei J."/>
            <person name="Xu J."/>
            <person name="St-Pierre B."/>
            <person name="Chen S."/>
            <person name="Sun C."/>
        </authorList>
    </citation>
    <scope>NUCLEOTIDE SEQUENCE [LARGE SCALE GENOMIC DNA]</scope>
</reference>
<dbReference type="EMBL" id="CM044708">
    <property type="protein sequence ID" value="KAI5651155.1"/>
    <property type="molecule type" value="Genomic_DNA"/>
</dbReference>
<accession>A0ACB9ZU96</accession>
<organism evidence="1 2">
    <name type="scientific">Catharanthus roseus</name>
    <name type="common">Madagascar periwinkle</name>
    <name type="synonym">Vinca rosea</name>
    <dbReference type="NCBI Taxonomy" id="4058"/>
    <lineage>
        <taxon>Eukaryota</taxon>
        <taxon>Viridiplantae</taxon>
        <taxon>Streptophyta</taxon>
        <taxon>Embryophyta</taxon>
        <taxon>Tracheophyta</taxon>
        <taxon>Spermatophyta</taxon>
        <taxon>Magnoliopsida</taxon>
        <taxon>eudicotyledons</taxon>
        <taxon>Gunneridae</taxon>
        <taxon>Pentapetalae</taxon>
        <taxon>asterids</taxon>
        <taxon>lamiids</taxon>
        <taxon>Gentianales</taxon>
        <taxon>Apocynaceae</taxon>
        <taxon>Rauvolfioideae</taxon>
        <taxon>Vinceae</taxon>
        <taxon>Catharanthinae</taxon>
        <taxon>Catharanthus</taxon>
    </lineage>
</organism>
<comment type="caution">
    <text evidence="1">The sequence shown here is derived from an EMBL/GenBank/DDBJ whole genome shotgun (WGS) entry which is preliminary data.</text>
</comment>
<evidence type="ECO:0000313" key="2">
    <source>
        <dbReference type="Proteomes" id="UP001060085"/>
    </source>
</evidence>
<gene>
    <name evidence="1" type="ORF">M9H77_37160</name>
</gene>
<evidence type="ECO:0000313" key="1">
    <source>
        <dbReference type="EMBL" id="KAI5651155.1"/>
    </source>
</evidence>
<protein>
    <submittedName>
        <fullName evidence="1">Uncharacterized protein</fullName>
    </submittedName>
</protein>
<name>A0ACB9ZU96_CATRO</name>
<proteinExistence type="predicted"/>
<keyword evidence="2" id="KW-1185">Reference proteome</keyword>